<feature type="region of interest" description="Disordered" evidence="1">
    <location>
        <begin position="71"/>
        <end position="99"/>
    </location>
</feature>
<organism evidence="2 3">
    <name type="scientific">Prorocentrum cordatum</name>
    <dbReference type="NCBI Taxonomy" id="2364126"/>
    <lineage>
        <taxon>Eukaryota</taxon>
        <taxon>Sar</taxon>
        <taxon>Alveolata</taxon>
        <taxon>Dinophyceae</taxon>
        <taxon>Prorocentrales</taxon>
        <taxon>Prorocentraceae</taxon>
        <taxon>Prorocentrum</taxon>
    </lineage>
</organism>
<accession>A0ABN9WRY4</accession>
<gene>
    <name evidence="2" type="ORF">PCOR1329_LOCUS70014</name>
</gene>
<reference evidence="2" key="1">
    <citation type="submission" date="2023-10" db="EMBL/GenBank/DDBJ databases">
        <authorList>
            <person name="Chen Y."/>
            <person name="Shah S."/>
            <person name="Dougan E. K."/>
            <person name="Thang M."/>
            <person name="Chan C."/>
        </authorList>
    </citation>
    <scope>NUCLEOTIDE SEQUENCE [LARGE SCALE GENOMIC DNA]</scope>
</reference>
<feature type="region of interest" description="Disordered" evidence="1">
    <location>
        <begin position="18"/>
        <end position="46"/>
    </location>
</feature>
<dbReference type="EMBL" id="CAUYUJ010019221">
    <property type="protein sequence ID" value="CAK0889505.1"/>
    <property type="molecule type" value="Genomic_DNA"/>
</dbReference>
<feature type="compositionally biased region" description="Low complexity" evidence="1">
    <location>
        <begin position="18"/>
        <end position="27"/>
    </location>
</feature>
<evidence type="ECO:0000313" key="3">
    <source>
        <dbReference type="Proteomes" id="UP001189429"/>
    </source>
</evidence>
<comment type="caution">
    <text evidence="2">The sequence shown here is derived from an EMBL/GenBank/DDBJ whole genome shotgun (WGS) entry which is preliminary data.</text>
</comment>
<keyword evidence="3" id="KW-1185">Reference proteome</keyword>
<name>A0ABN9WRY4_9DINO</name>
<feature type="compositionally biased region" description="Low complexity" evidence="1">
    <location>
        <begin position="72"/>
        <end position="83"/>
    </location>
</feature>
<proteinExistence type="predicted"/>
<protein>
    <submittedName>
        <fullName evidence="2">Uncharacterized protein</fullName>
    </submittedName>
</protein>
<sequence>ASNLCLHECEEHIALAALPRPEAAAAAGPPPGSRRPPQGTEATRTRCTRRGWSGGCRRGWCSGLGQDAAEQAGAGCRRPAAGGTSDPWREEAEPSARAP</sequence>
<evidence type="ECO:0000313" key="2">
    <source>
        <dbReference type="EMBL" id="CAK0889505.1"/>
    </source>
</evidence>
<dbReference type="Proteomes" id="UP001189429">
    <property type="component" value="Unassembled WGS sequence"/>
</dbReference>
<evidence type="ECO:0000256" key="1">
    <source>
        <dbReference type="SAM" id="MobiDB-lite"/>
    </source>
</evidence>
<feature type="compositionally biased region" description="Basic and acidic residues" evidence="1">
    <location>
        <begin position="87"/>
        <end position="99"/>
    </location>
</feature>
<feature type="non-terminal residue" evidence="2">
    <location>
        <position position="1"/>
    </location>
</feature>